<accession>A0A386ZE27</accession>
<evidence type="ECO:0000256" key="1">
    <source>
        <dbReference type="SAM" id="MobiDB-lite"/>
    </source>
</evidence>
<sequence length="177" mass="20065">MGRGAGRRFRHRLPRRTRCRPRRARDREHGPLCAPGGRGDLGASRADPRRARALRLSRGPRPRALGPCRTHPCEPHPANTMRTATGYVLIDWESTQLAPPERDLWDLAPGEPAVLAAYTDRTGTPVRADMLELYRLRWDLTEVALYTHRFREPHADTANDRQSWAGLLHSLSVLATR</sequence>
<feature type="region of interest" description="Disordered" evidence="1">
    <location>
        <begin position="1"/>
        <end position="79"/>
    </location>
</feature>
<reference evidence="3 4" key="1">
    <citation type="submission" date="2018-09" db="EMBL/GenBank/DDBJ databases">
        <title>Nocardia yunnanensis sp. nov., an actinomycete isolated from a soil sample.</title>
        <authorList>
            <person name="Zhang J."/>
        </authorList>
    </citation>
    <scope>NUCLEOTIDE SEQUENCE [LARGE SCALE GENOMIC DNA]</scope>
    <source>
        <strain evidence="3 4">CFHS0054</strain>
    </source>
</reference>
<dbReference type="Pfam" id="PF01636">
    <property type="entry name" value="APH"/>
    <property type="match status" value="1"/>
</dbReference>
<evidence type="ECO:0000259" key="2">
    <source>
        <dbReference type="Pfam" id="PF01636"/>
    </source>
</evidence>
<proteinExistence type="predicted"/>
<dbReference type="Proteomes" id="UP000267164">
    <property type="component" value="Chromosome"/>
</dbReference>
<name>A0A386ZE27_9NOCA</name>
<dbReference type="KEGG" id="nyu:D7D52_17585"/>
<keyword evidence="4" id="KW-1185">Reference proteome</keyword>
<dbReference type="AlphaFoldDB" id="A0A386ZE27"/>
<feature type="compositionally biased region" description="Basic residues" evidence="1">
    <location>
        <begin position="51"/>
        <end position="61"/>
    </location>
</feature>
<dbReference type="EMBL" id="CP032568">
    <property type="protein sequence ID" value="AYF75374.1"/>
    <property type="molecule type" value="Genomic_DNA"/>
</dbReference>
<dbReference type="OrthoDB" id="115252at2"/>
<feature type="compositionally biased region" description="Basic residues" evidence="1">
    <location>
        <begin position="1"/>
        <end position="24"/>
    </location>
</feature>
<protein>
    <recommendedName>
        <fullName evidence="2">Aminoglycoside phosphotransferase domain-containing protein</fullName>
    </recommendedName>
</protein>
<feature type="domain" description="Aminoglycoside phosphotransferase" evidence="2">
    <location>
        <begin position="8"/>
        <end position="144"/>
    </location>
</feature>
<dbReference type="Gene3D" id="1.10.510.10">
    <property type="entry name" value="Transferase(Phosphotransferase) domain 1"/>
    <property type="match status" value="1"/>
</dbReference>
<dbReference type="SUPFAM" id="SSF56112">
    <property type="entry name" value="Protein kinase-like (PK-like)"/>
    <property type="match status" value="1"/>
</dbReference>
<dbReference type="InterPro" id="IPR002575">
    <property type="entry name" value="Aminoglycoside_PTrfase"/>
</dbReference>
<dbReference type="InterPro" id="IPR011009">
    <property type="entry name" value="Kinase-like_dom_sf"/>
</dbReference>
<organism evidence="3 4">
    <name type="scientific">Nocardia yunnanensis</name>
    <dbReference type="NCBI Taxonomy" id="2382165"/>
    <lineage>
        <taxon>Bacteria</taxon>
        <taxon>Bacillati</taxon>
        <taxon>Actinomycetota</taxon>
        <taxon>Actinomycetes</taxon>
        <taxon>Mycobacteriales</taxon>
        <taxon>Nocardiaceae</taxon>
        <taxon>Nocardia</taxon>
    </lineage>
</organism>
<evidence type="ECO:0000313" key="4">
    <source>
        <dbReference type="Proteomes" id="UP000267164"/>
    </source>
</evidence>
<evidence type="ECO:0000313" key="3">
    <source>
        <dbReference type="EMBL" id="AYF75374.1"/>
    </source>
</evidence>
<dbReference type="RefSeq" id="WP_120737821.1">
    <property type="nucleotide sequence ID" value="NZ_CP032568.1"/>
</dbReference>
<gene>
    <name evidence="3" type="ORF">D7D52_17585</name>
</gene>